<name>A0ACC2WCW0_9TREE</name>
<evidence type="ECO:0000313" key="1">
    <source>
        <dbReference type="EMBL" id="KAJ9109585.1"/>
    </source>
</evidence>
<dbReference type="Proteomes" id="UP001241377">
    <property type="component" value="Unassembled WGS sequence"/>
</dbReference>
<protein>
    <submittedName>
        <fullName evidence="1">Uncharacterized protein</fullName>
    </submittedName>
</protein>
<sequence>MSSVQISPTLLFHFLELVTRNFKEHNYGIVLGRLDASEGVKYAQTGFEIPTVSNTASNNSGEIRIDMAYFQNRLRQMLTVWPQKVVVGLYVLTSNSAMEVGTMKILHQLEAFLKNLYGEETSPAILLVDPEQLLQTGGGILAFSTENGLVQPAGLTLSSDETEMIASTTIARNEKYLAGNDSAKFDDSGYTYDQLKVLLDRLVDILKTQVNKILAFSDSSPTSMEHNERVKRRIVQLSRVLDTNSETSDISLPLLSTELSLLTMQLASLDKLKAVSRKAIIGYKSYESYRPGRN</sequence>
<reference evidence="1" key="1">
    <citation type="submission" date="2023-04" db="EMBL/GenBank/DDBJ databases">
        <title>Draft Genome sequencing of Naganishia species isolated from polar environments using Oxford Nanopore Technology.</title>
        <authorList>
            <person name="Leo P."/>
            <person name="Venkateswaran K."/>
        </authorList>
    </citation>
    <scope>NUCLEOTIDE SEQUENCE</scope>
    <source>
        <strain evidence="1">MNA-CCFEE 5261</strain>
    </source>
</reference>
<proteinExistence type="predicted"/>
<organism evidence="1 2">
    <name type="scientific">Naganishia cerealis</name>
    <dbReference type="NCBI Taxonomy" id="610337"/>
    <lineage>
        <taxon>Eukaryota</taxon>
        <taxon>Fungi</taxon>
        <taxon>Dikarya</taxon>
        <taxon>Basidiomycota</taxon>
        <taxon>Agaricomycotina</taxon>
        <taxon>Tremellomycetes</taxon>
        <taxon>Filobasidiales</taxon>
        <taxon>Filobasidiaceae</taxon>
        <taxon>Naganishia</taxon>
    </lineage>
</organism>
<keyword evidence="2" id="KW-1185">Reference proteome</keyword>
<gene>
    <name evidence="1" type="ORF">QFC19_002026</name>
</gene>
<comment type="caution">
    <text evidence="1">The sequence shown here is derived from an EMBL/GenBank/DDBJ whole genome shotgun (WGS) entry which is preliminary data.</text>
</comment>
<evidence type="ECO:0000313" key="2">
    <source>
        <dbReference type="Proteomes" id="UP001241377"/>
    </source>
</evidence>
<dbReference type="EMBL" id="JASBWR010000017">
    <property type="protein sequence ID" value="KAJ9109585.1"/>
    <property type="molecule type" value="Genomic_DNA"/>
</dbReference>
<accession>A0ACC2WCW0</accession>